<keyword evidence="2" id="KW-0812">Transmembrane</keyword>
<dbReference type="AlphaFoldDB" id="A0A8B8ED46"/>
<dbReference type="GeneID" id="111133448"/>
<protein>
    <submittedName>
        <fullName evidence="4">Uncharacterized protein LOC111133448</fullName>
    </submittedName>
</protein>
<proteinExistence type="predicted"/>
<dbReference type="RefSeq" id="XP_022337589.1">
    <property type="nucleotide sequence ID" value="XM_022481881.1"/>
</dbReference>
<accession>A0A8B8ED46</accession>
<reference evidence="4" key="1">
    <citation type="submission" date="2025-08" db="UniProtKB">
        <authorList>
            <consortium name="RefSeq"/>
        </authorList>
    </citation>
    <scope>IDENTIFICATION</scope>
    <source>
        <tissue evidence="4">Whole sample</tissue>
    </source>
</reference>
<gene>
    <name evidence="4" type="primary">LOC111133448</name>
</gene>
<dbReference type="Proteomes" id="UP000694844">
    <property type="component" value="Chromosome 5"/>
</dbReference>
<dbReference type="OrthoDB" id="6120957at2759"/>
<keyword evidence="3" id="KW-1185">Reference proteome</keyword>
<dbReference type="InterPro" id="IPR018247">
    <property type="entry name" value="EF_Hand_1_Ca_BS"/>
</dbReference>
<name>A0A8B8ED46_CRAVI</name>
<keyword evidence="2" id="KW-0472">Membrane</keyword>
<evidence type="ECO:0000313" key="3">
    <source>
        <dbReference type="Proteomes" id="UP000694844"/>
    </source>
</evidence>
<feature type="transmembrane region" description="Helical" evidence="2">
    <location>
        <begin position="12"/>
        <end position="29"/>
    </location>
</feature>
<keyword evidence="1" id="KW-0106">Calcium</keyword>
<dbReference type="KEGG" id="cvn:111133448"/>
<dbReference type="SUPFAM" id="SSF47473">
    <property type="entry name" value="EF-hand"/>
    <property type="match status" value="1"/>
</dbReference>
<evidence type="ECO:0000256" key="1">
    <source>
        <dbReference type="ARBA" id="ARBA00022837"/>
    </source>
</evidence>
<dbReference type="PROSITE" id="PS00018">
    <property type="entry name" value="EF_HAND_1"/>
    <property type="match status" value="1"/>
</dbReference>
<organism evidence="3 4">
    <name type="scientific">Crassostrea virginica</name>
    <name type="common">Eastern oyster</name>
    <dbReference type="NCBI Taxonomy" id="6565"/>
    <lineage>
        <taxon>Eukaryota</taxon>
        <taxon>Metazoa</taxon>
        <taxon>Spiralia</taxon>
        <taxon>Lophotrochozoa</taxon>
        <taxon>Mollusca</taxon>
        <taxon>Bivalvia</taxon>
        <taxon>Autobranchia</taxon>
        <taxon>Pteriomorphia</taxon>
        <taxon>Ostreida</taxon>
        <taxon>Ostreoidea</taxon>
        <taxon>Ostreidae</taxon>
        <taxon>Crassostrea</taxon>
    </lineage>
</organism>
<sequence length="134" mass="15464">MVWVSVNMARVALTWFFALYLVGCCLTLSKRNIKSEREVILRELFDDMKELETRSEHAHGIIFFFGDLNRDGALTEVELRRFFSGNVFAAHLDDLIQVLLSRDLDNSQSLDVNEWEDIESMSRSELALMLMSIG</sequence>
<evidence type="ECO:0000313" key="4">
    <source>
        <dbReference type="RefSeq" id="XP_022337589.1"/>
    </source>
</evidence>
<keyword evidence="2" id="KW-1133">Transmembrane helix</keyword>
<evidence type="ECO:0000256" key="2">
    <source>
        <dbReference type="SAM" id="Phobius"/>
    </source>
</evidence>
<dbReference type="InterPro" id="IPR011992">
    <property type="entry name" value="EF-hand-dom_pair"/>
</dbReference>